<protein>
    <recommendedName>
        <fullName evidence="3">PhiE125 gp8 family phage protein</fullName>
    </recommendedName>
</protein>
<evidence type="ECO:0000313" key="2">
    <source>
        <dbReference type="Proteomes" id="UP000245712"/>
    </source>
</evidence>
<name>A0ABX5KUG0_9BURK</name>
<comment type="caution">
    <text evidence="1">The sequence shown here is derived from an EMBL/GenBank/DDBJ whole genome shotgun (WGS) entry which is preliminary data.</text>
</comment>
<evidence type="ECO:0008006" key="3">
    <source>
        <dbReference type="Google" id="ProtNLM"/>
    </source>
</evidence>
<dbReference type="EMBL" id="QEOB01000002">
    <property type="protein sequence ID" value="PVX86475.1"/>
    <property type="molecule type" value="Genomic_DNA"/>
</dbReference>
<proteinExistence type="predicted"/>
<dbReference type="RefSeq" id="WP_116609883.1">
    <property type="nucleotide sequence ID" value="NZ_QEOB01000002.1"/>
</dbReference>
<keyword evidence="2" id="KW-1185">Reference proteome</keyword>
<sequence length="190" mass="20855">MGAVLVDYLDDVEPLTYEDVVNQARIDGDDEEDFITTIVIPGVRQTAETKTGAAIRKARYTERLAAFPAGDFPLSVGQVTEVESITWRSVTGVNATLDPTAYEVIPSTRETRIAPLGSHWPRATAVVITYTAGADLSKFPSVRSWLLLAAAWAWDQRELFLLAQTRQAVMEMPGGYADALLDPITVPPRF</sequence>
<accession>A0ABX5KUG0</accession>
<reference evidence="1 2" key="1">
    <citation type="submission" date="2018-05" db="EMBL/GenBank/DDBJ databases">
        <title>Genomic Encyclopedia of Type Strains, Phase IV (KMG-V): Genome sequencing to study the core and pangenomes of soil and plant-associated prokaryotes.</title>
        <authorList>
            <person name="Whitman W."/>
        </authorList>
    </citation>
    <scope>NUCLEOTIDE SEQUENCE [LARGE SCALE GENOMIC DNA]</scope>
    <source>
        <strain evidence="1 2">SCZa-39</strain>
    </source>
</reference>
<dbReference type="Proteomes" id="UP000245712">
    <property type="component" value="Unassembled WGS sequence"/>
</dbReference>
<gene>
    <name evidence="1" type="ORF">C7402_102311</name>
</gene>
<organism evidence="1 2">
    <name type="scientific">Paraburkholderia unamae</name>
    <dbReference type="NCBI Taxonomy" id="219649"/>
    <lineage>
        <taxon>Bacteria</taxon>
        <taxon>Pseudomonadati</taxon>
        <taxon>Pseudomonadota</taxon>
        <taxon>Betaproteobacteria</taxon>
        <taxon>Burkholderiales</taxon>
        <taxon>Burkholderiaceae</taxon>
        <taxon>Paraburkholderia</taxon>
    </lineage>
</organism>
<evidence type="ECO:0000313" key="1">
    <source>
        <dbReference type="EMBL" id="PVX86475.1"/>
    </source>
</evidence>